<dbReference type="STRING" id="39060.SAMN05660706_11671"/>
<evidence type="ECO:0000313" key="3">
    <source>
        <dbReference type="Proteomes" id="UP000199584"/>
    </source>
</evidence>
<organism evidence="2 3">
    <name type="scientific">Desulfoscipio geothermicus DSM 3669</name>
    <dbReference type="NCBI Taxonomy" id="1121426"/>
    <lineage>
        <taxon>Bacteria</taxon>
        <taxon>Bacillati</taxon>
        <taxon>Bacillota</taxon>
        <taxon>Clostridia</taxon>
        <taxon>Eubacteriales</taxon>
        <taxon>Desulfallaceae</taxon>
        <taxon>Desulfoscipio</taxon>
    </lineage>
</organism>
<dbReference type="EMBL" id="FOYM01000016">
    <property type="protein sequence ID" value="SFR08374.1"/>
    <property type="molecule type" value="Genomic_DNA"/>
</dbReference>
<sequence>MTAANLFQGQKDEVQTILTDILIGLKAKFVQPVLTENSRLMSMLEEMRKQDQAGIEELKERVTGLEQKVEEIPLLVLSAIRDAINQASGGV</sequence>
<keyword evidence="1" id="KW-0175">Coiled coil</keyword>
<keyword evidence="3" id="KW-1185">Reference proteome</keyword>
<dbReference type="Proteomes" id="UP000199584">
    <property type="component" value="Unassembled WGS sequence"/>
</dbReference>
<dbReference type="RefSeq" id="WP_092483908.1">
    <property type="nucleotide sequence ID" value="NZ_FOYM01000016.1"/>
</dbReference>
<dbReference type="OrthoDB" id="1808476at2"/>
<dbReference type="AlphaFoldDB" id="A0A1I6DSF5"/>
<evidence type="ECO:0000313" key="2">
    <source>
        <dbReference type="EMBL" id="SFR08374.1"/>
    </source>
</evidence>
<proteinExistence type="predicted"/>
<reference evidence="3" key="1">
    <citation type="submission" date="2016-10" db="EMBL/GenBank/DDBJ databases">
        <authorList>
            <person name="Varghese N."/>
            <person name="Submissions S."/>
        </authorList>
    </citation>
    <scope>NUCLEOTIDE SEQUENCE [LARGE SCALE GENOMIC DNA]</scope>
    <source>
        <strain evidence="3">DSM 3669</strain>
    </source>
</reference>
<name>A0A1I6DSF5_9FIRM</name>
<feature type="coiled-coil region" evidence="1">
    <location>
        <begin position="41"/>
        <end position="68"/>
    </location>
</feature>
<evidence type="ECO:0000256" key="1">
    <source>
        <dbReference type="SAM" id="Coils"/>
    </source>
</evidence>
<accession>A0A1I6DSF5</accession>
<protein>
    <submittedName>
        <fullName evidence="2">Uncharacterized protein</fullName>
    </submittedName>
</protein>
<gene>
    <name evidence="2" type="ORF">SAMN05660706_11671</name>
</gene>